<proteinExistence type="predicted"/>
<dbReference type="OMA" id="ILPDYEM"/>
<sequence length="120" mass="13385">MKANFYTCQLLMMTKAIWLIYIKARMIVGSWEAAQALRLNISKQLFERHQLIGLLLDGVCADFVPNAIDEFNATKFSGVNIEEPIGLNLTALSLAGINLTELAEKLRNDSEVDLILSVTK</sequence>
<evidence type="ECO:0000313" key="2">
    <source>
        <dbReference type="Proteomes" id="UP000276776"/>
    </source>
</evidence>
<keyword evidence="2" id="KW-1185">Reference proteome</keyword>
<organism evidence="3">
    <name type="scientific">Thelazia callipaeda</name>
    <name type="common">Oriental eyeworm</name>
    <name type="synonym">Parasitic nematode</name>
    <dbReference type="NCBI Taxonomy" id="103827"/>
    <lineage>
        <taxon>Eukaryota</taxon>
        <taxon>Metazoa</taxon>
        <taxon>Ecdysozoa</taxon>
        <taxon>Nematoda</taxon>
        <taxon>Chromadorea</taxon>
        <taxon>Rhabditida</taxon>
        <taxon>Spirurina</taxon>
        <taxon>Spiruromorpha</taxon>
        <taxon>Thelazioidea</taxon>
        <taxon>Thelaziidae</taxon>
        <taxon>Thelazia</taxon>
    </lineage>
</organism>
<gene>
    <name evidence="1" type="ORF">TCLT_LOCUS9386</name>
</gene>
<dbReference type="OrthoDB" id="442503at2759"/>
<name>A0A0N5D8G5_THECL</name>
<reference evidence="3" key="1">
    <citation type="submission" date="2017-02" db="UniProtKB">
        <authorList>
            <consortium name="WormBaseParasite"/>
        </authorList>
    </citation>
    <scope>IDENTIFICATION</scope>
</reference>
<dbReference type="EMBL" id="UYYF01004787">
    <property type="protein sequence ID" value="VDN07015.1"/>
    <property type="molecule type" value="Genomic_DNA"/>
</dbReference>
<evidence type="ECO:0000313" key="3">
    <source>
        <dbReference type="WBParaSite" id="TCLT_0000939701-mRNA-1"/>
    </source>
</evidence>
<accession>A0A0N5D8G5</accession>
<evidence type="ECO:0000313" key="1">
    <source>
        <dbReference type="EMBL" id="VDN07015.1"/>
    </source>
</evidence>
<reference evidence="1 2" key="2">
    <citation type="submission" date="2018-11" db="EMBL/GenBank/DDBJ databases">
        <authorList>
            <consortium name="Pathogen Informatics"/>
        </authorList>
    </citation>
    <scope>NUCLEOTIDE SEQUENCE [LARGE SCALE GENOMIC DNA]</scope>
</reference>
<dbReference type="STRING" id="103827.A0A0N5D8G5"/>
<dbReference type="WBParaSite" id="TCLT_0000939701-mRNA-1">
    <property type="protein sequence ID" value="TCLT_0000939701-mRNA-1"/>
    <property type="gene ID" value="TCLT_0000939701"/>
</dbReference>
<dbReference type="Proteomes" id="UP000276776">
    <property type="component" value="Unassembled WGS sequence"/>
</dbReference>
<protein>
    <submittedName>
        <fullName evidence="3">Peptidase_S8 domain-containing protein</fullName>
    </submittedName>
</protein>
<dbReference type="AlphaFoldDB" id="A0A0N5D8G5"/>